<dbReference type="InterPro" id="IPR050066">
    <property type="entry name" value="UvrABC_protein_C"/>
</dbReference>
<dbReference type="InterPro" id="IPR038476">
    <property type="entry name" value="UvrC_RNase_H_dom_sf"/>
</dbReference>
<sequence length="183" mass="20682">IRSIEGVDIANLGPTEAVGAIVSFLDGRPFKPGYRRFRIKTVEGPDDVGMMREVVFRRFRRLTEELSVVPDLVLVDGGPGQLHAAADAIAAAGAERPRLVSLAKREEEVYVFGRPESEPLRLPRTHPALKILQAVRDEAHRFAQHYYHLLRRKAVFGEKDARDLPRRKKTRRGSGRKRKGRAQ</sequence>
<dbReference type="PANTHER" id="PTHR30562">
    <property type="entry name" value="UVRC/OXIDOREDUCTASE"/>
    <property type="match status" value="1"/>
</dbReference>
<gene>
    <name evidence="3" type="ORF">S01H1_63835</name>
</gene>
<name>X0X6T1_9ZZZZ</name>
<reference evidence="3" key="1">
    <citation type="journal article" date="2014" name="Front. Microbiol.">
        <title>High frequency of phylogenetically diverse reductive dehalogenase-homologous genes in deep subseafloor sedimentary metagenomes.</title>
        <authorList>
            <person name="Kawai M."/>
            <person name="Futagami T."/>
            <person name="Toyoda A."/>
            <person name="Takaki Y."/>
            <person name="Nishi S."/>
            <person name="Hori S."/>
            <person name="Arai W."/>
            <person name="Tsubouchi T."/>
            <person name="Morono Y."/>
            <person name="Uchiyama I."/>
            <person name="Ito T."/>
            <person name="Fujiyama A."/>
            <person name="Inagaki F."/>
            <person name="Takami H."/>
        </authorList>
    </citation>
    <scope>NUCLEOTIDE SEQUENCE</scope>
    <source>
        <strain evidence="3">Expedition CK06-06</strain>
    </source>
</reference>
<evidence type="ECO:0000259" key="2">
    <source>
        <dbReference type="PROSITE" id="PS50165"/>
    </source>
</evidence>
<feature type="domain" description="UvrC family homology region profile" evidence="2">
    <location>
        <begin position="1"/>
        <end position="89"/>
    </location>
</feature>
<protein>
    <recommendedName>
        <fullName evidence="2">UvrC family homology region profile domain-containing protein</fullName>
    </recommendedName>
</protein>
<feature type="non-terminal residue" evidence="3">
    <location>
        <position position="1"/>
    </location>
</feature>
<evidence type="ECO:0000256" key="1">
    <source>
        <dbReference type="SAM" id="MobiDB-lite"/>
    </source>
</evidence>
<dbReference type="GO" id="GO:0009380">
    <property type="term" value="C:excinuclease repair complex"/>
    <property type="evidence" value="ECO:0007669"/>
    <property type="project" value="TreeGrafter"/>
</dbReference>
<dbReference type="AlphaFoldDB" id="X0X6T1"/>
<accession>X0X6T1</accession>
<dbReference type="EMBL" id="BARS01042034">
    <property type="protein sequence ID" value="GAG38740.1"/>
    <property type="molecule type" value="Genomic_DNA"/>
</dbReference>
<dbReference type="PROSITE" id="PS50165">
    <property type="entry name" value="UVRC"/>
    <property type="match status" value="1"/>
</dbReference>
<proteinExistence type="predicted"/>
<organism evidence="3">
    <name type="scientific">marine sediment metagenome</name>
    <dbReference type="NCBI Taxonomy" id="412755"/>
    <lineage>
        <taxon>unclassified sequences</taxon>
        <taxon>metagenomes</taxon>
        <taxon>ecological metagenomes</taxon>
    </lineage>
</organism>
<dbReference type="GO" id="GO:0006974">
    <property type="term" value="P:DNA damage response"/>
    <property type="evidence" value="ECO:0007669"/>
    <property type="project" value="TreeGrafter"/>
</dbReference>
<feature type="region of interest" description="Disordered" evidence="1">
    <location>
        <begin position="160"/>
        <end position="183"/>
    </location>
</feature>
<dbReference type="Gene3D" id="3.30.420.340">
    <property type="entry name" value="UvrC, RNAse H endonuclease domain"/>
    <property type="match status" value="1"/>
</dbReference>
<evidence type="ECO:0000313" key="3">
    <source>
        <dbReference type="EMBL" id="GAG38740.1"/>
    </source>
</evidence>
<dbReference type="PANTHER" id="PTHR30562:SF1">
    <property type="entry name" value="UVRABC SYSTEM PROTEIN C"/>
    <property type="match status" value="1"/>
</dbReference>
<comment type="caution">
    <text evidence="3">The sequence shown here is derived from an EMBL/GenBank/DDBJ whole genome shotgun (WGS) entry which is preliminary data.</text>
</comment>
<dbReference type="GO" id="GO:0009381">
    <property type="term" value="F:excinuclease ABC activity"/>
    <property type="evidence" value="ECO:0007669"/>
    <property type="project" value="InterPro"/>
</dbReference>
<dbReference type="Pfam" id="PF08459">
    <property type="entry name" value="UvrC_RNaseH_dom"/>
    <property type="match status" value="1"/>
</dbReference>
<dbReference type="InterPro" id="IPR001162">
    <property type="entry name" value="UvrC_RNase_H_dom"/>
</dbReference>
<feature type="compositionally biased region" description="Basic residues" evidence="1">
    <location>
        <begin position="165"/>
        <end position="183"/>
    </location>
</feature>